<dbReference type="EMBL" id="FCQH01000012">
    <property type="protein sequence ID" value="CVL02114.1"/>
    <property type="molecule type" value="Genomic_DNA"/>
</dbReference>
<accession>A0A1L7TU58</accession>
<organism evidence="4 5">
    <name type="scientific">Fusarium mangiferae</name>
    <name type="common">Mango malformation disease fungus</name>
    <dbReference type="NCBI Taxonomy" id="192010"/>
    <lineage>
        <taxon>Eukaryota</taxon>
        <taxon>Fungi</taxon>
        <taxon>Dikarya</taxon>
        <taxon>Ascomycota</taxon>
        <taxon>Pezizomycotina</taxon>
        <taxon>Sordariomycetes</taxon>
        <taxon>Hypocreomycetidae</taxon>
        <taxon>Hypocreales</taxon>
        <taxon>Nectriaceae</taxon>
        <taxon>Fusarium</taxon>
        <taxon>Fusarium fujikuroi species complex</taxon>
    </lineage>
</organism>
<dbReference type="SUPFAM" id="SSF50494">
    <property type="entry name" value="Trypsin-like serine proteases"/>
    <property type="match status" value="1"/>
</dbReference>
<feature type="domain" description="Peptidase S1" evidence="3">
    <location>
        <begin position="157"/>
        <end position="334"/>
    </location>
</feature>
<keyword evidence="2" id="KW-0732">Signal</keyword>
<evidence type="ECO:0000256" key="2">
    <source>
        <dbReference type="SAM" id="SignalP"/>
    </source>
</evidence>
<dbReference type="Pfam" id="PF00089">
    <property type="entry name" value="Trypsin"/>
    <property type="match status" value="1"/>
</dbReference>
<sequence length="369" mass="40381">MLILNLFNIAVLALSSQVFASPVLGDNTLQARHHPPPPPPPPVPPPGPPHPPPPPPAATPATTANKSTVKVHRRITPQTGPIPRIHLVPRHQLDNFAGKPVPPHRPLPRRDIQDIVRVVGKIPDFVKDDRYEWNNTQYPAYSLGRILLGAKSFANAKGRTCSGSLVGPRHVLIARHCFGDKLADSVTFESNFLEGRSGGISYVTDIITLDGLECHKIPQNGQEKFDCALGNDWAILILADRMGETHGYLGVKRFDTKTVMNKQAFSHVGYPTNSLYHKGKPMRQDGITVERCYHSCDIPGDRLITDADCQSGASGGPLFRMEDGLAWQYGVASSRFGDLTKSVTLPDRCAFVSSAKFISAVAMVREQFP</sequence>
<reference evidence="5" key="1">
    <citation type="journal article" date="2016" name="Genome Biol. Evol.">
        <title>Comparative 'omics' of the Fusarium fujikuroi species complex highlights differences in genetic potential and metabolite synthesis.</title>
        <authorList>
            <person name="Niehaus E.-M."/>
            <person name="Muensterkoetter M."/>
            <person name="Proctor R.H."/>
            <person name="Brown D.W."/>
            <person name="Sharon A."/>
            <person name="Idan Y."/>
            <person name="Oren-Young L."/>
            <person name="Sieber C.M."/>
            <person name="Novak O."/>
            <person name="Pencik A."/>
            <person name="Tarkowska D."/>
            <person name="Hromadova K."/>
            <person name="Freeman S."/>
            <person name="Maymon M."/>
            <person name="Elazar M."/>
            <person name="Youssef S.A."/>
            <person name="El-Shabrawy E.S.M."/>
            <person name="Shalaby A.B.A."/>
            <person name="Houterman P."/>
            <person name="Brock N.L."/>
            <person name="Burkhardt I."/>
            <person name="Tsavkelova E.A."/>
            <person name="Dickschat J.S."/>
            <person name="Galuszka P."/>
            <person name="Gueldener U."/>
            <person name="Tudzynski B."/>
        </authorList>
    </citation>
    <scope>NUCLEOTIDE SEQUENCE [LARGE SCALE GENOMIC DNA]</scope>
    <source>
        <strain evidence="5">MRC7560</strain>
    </source>
</reference>
<dbReference type="InterPro" id="IPR001254">
    <property type="entry name" value="Trypsin_dom"/>
</dbReference>
<evidence type="ECO:0000313" key="4">
    <source>
        <dbReference type="EMBL" id="CVL02114.1"/>
    </source>
</evidence>
<protein>
    <recommendedName>
        <fullName evidence="3">Peptidase S1 domain-containing protein</fullName>
    </recommendedName>
</protein>
<proteinExistence type="predicted"/>
<dbReference type="AlphaFoldDB" id="A0A1L7TU58"/>
<dbReference type="VEuPathDB" id="FungiDB:FMAN_08225"/>
<evidence type="ECO:0000259" key="3">
    <source>
        <dbReference type="Pfam" id="PF00089"/>
    </source>
</evidence>
<dbReference type="InterPro" id="IPR009003">
    <property type="entry name" value="Peptidase_S1_PA"/>
</dbReference>
<dbReference type="Proteomes" id="UP000184255">
    <property type="component" value="Unassembled WGS sequence"/>
</dbReference>
<evidence type="ECO:0000313" key="5">
    <source>
        <dbReference type="Proteomes" id="UP000184255"/>
    </source>
</evidence>
<feature type="compositionally biased region" description="Pro residues" evidence="1">
    <location>
        <begin position="36"/>
        <end position="58"/>
    </location>
</feature>
<feature type="chain" id="PRO_5013222233" description="Peptidase S1 domain-containing protein" evidence="2">
    <location>
        <begin position="21"/>
        <end position="369"/>
    </location>
</feature>
<comment type="caution">
    <text evidence="4">The sequence shown here is derived from an EMBL/GenBank/DDBJ whole genome shotgun (WGS) entry which is preliminary data.</text>
</comment>
<name>A0A1L7TU58_FUSMA</name>
<dbReference type="RefSeq" id="XP_041687432.1">
    <property type="nucleotide sequence ID" value="XM_041821675.1"/>
</dbReference>
<evidence type="ECO:0000256" key="1">
    <source>
        <dbReference type="SAM" id="MobiDB-lite"/>
    </source>
</evidence>
<gene>
    <name evidence="4" type="ORF">FMAN_08225</name>
</gene>
<keyword evidence="5" id="KW-1185">Reference proteome</keyword>
<dbReference type="GO" id="GO:0006508">
    <property type="term" value="P:proteolysis"/>
    <property type="evidence" value="ECO:0007669"/>
    <property type="project" value="InterPro"/>
</dbReference>
<dbReference type="GO" id="GO:0004252">
    <property type="term" value="F:serine-type endopeptidase activity"/>
    <property type="evidence" value="ECO:0007669"/>
    <property type="project" value="InterPro"/>
</dbReference>
<dbReference type="SUPFAM" id="SSF101447">
    <property type="entry name" value="Formin homology 2 domain (FH2 domain)"/>
    <property type="match status" value="1"/>
</dbReference>
<dbReference type="GeneID" id="65087485"/>
<feature type="signal peptide" evidence="2">
    <location>
        <begin position="1"/>
        <end position="20"/>
    </location>
</feature>
<dbReference type="InterPro" id="IPR043504">
    <property type="entry name" value="Peptidase_S1_PA_chymotrypsin"/>
</dbReference>
<dbReference type="Gene3D" id="2.40.10.10">
    <property type="entry name" value="Trypsin-like serine proteases"/>
    <property type="match status" value="2"/>
</dbReference>
<feature type="region of interest" description="Disordered" evidence="1">
    <location>
        <begin position="27"/>
        <end position="70"/>
    </location>
</feature>